<evidence type="ECO:0000313" key="1">
    <source>
        <dbReference type="Proteomes" id="UP000046395"/>
    </source>
</evidence>
<reference evidence="2" key="1">
    <citation type="submission" date="2019-12" db="UniProtKB">
        <authorList>
            <consortium name="WormBaseParasite"/>
        </authorList>
    </citation>
    <scope>IDENTIFICATION</scope>
</reference>
<protein>
    <submittedName>
        <fullName evidence="2">Uncharacterized protein</fullName>
    </submittedName>
</protein>
<evidence type="ECO:0000313" key="2">
    <source>
        <dbReference type="WBParaSite" id="TMUE_1000005409.1"/>
    </source>
</evidence>
<keyword evidence="1" id="KW-1185">Reference proteome</keyword>
<dbReference type="AlphaFoldDB" id="A0A5S6QDZ7"/>
<accession>A0A5S6QDZ7</accession>
<dbReference type="WBParaSite" id="TMUE_1000005409.1">
    <property type="protein sequence ID" value="TMUE_1000005409.1"/>
    <property type="gene ID" value="WBGene00287644"/>
</dbReference>
<name>A0A5S6QDZ7_TRIMR</name>
<sequence>MKLIRNNVSAFPNAPSSDLPPVHFNVNISIPISRRNVGACCPCSFFAFAADETPNAVQEDSFDARSEAGRAYGTERRAVAFSGGVVLWYST</sequence>
<organism evidence="1 2">
    <name type="scientific">Trichuris muris</name>
    <name type="common">Mouse whipworm</name>
    <dbReference type="NCBI Taxonomy" id="70415"/>
    <lineage>
        <taxon>Eukaryota</taxon>
        <taxon>Metazoa</taxon>
        <taxon>Ecdysozoa</taxon>
        <taxon>Nematoda</taxon>
        <taxon>Enoplea</taxon>
        <taxon>Dorylaimia</taxon>
        <taxon>Trichinellida</taxon>
        <taxon>Trichuridae</taxon>
        <taxon>Trichuris</taxon>
    </lineage>
</organism>
<dbReference type="Proteomes" id="UP000046395">
    <property type="component" value="Unassembled WGS sequence"/>
</dbReference>
<proteinExistence type="predicted"/>